<gene>
    <name evidence="3" type="ORF">GXW78_14835</name>
</gene>
<organism evidence="3 4">
    <name type="scientific">Neoroseomonas terrae</name>
    <dbReference type="NCBI Taxonomy" id="424799"/>
    <lineage>
        <taxon>Bacteria</taxon>
        <taxon>Pseudomonadati</taxon>
        <taxon>Pseudomonadota</taxon>
        <taxon>Alphaproteobacteria</taxon>
        <taxon>Acetobacterales</taxon>
        <taxon>Acetobacteraceae</taxon>
        <taxon>Neoroseomonas</taxon>
    </lineage>
</organism>
<feature type="region of interest" description="Disordered" evidence="1">
    <location>
        <begin position="94"/>
        <end position="114"/>
    </location>
</feature>
<name>A0ABS5EIU1_9PROT</name>
<dbReference type="Proteomes" id="UP000698752">
    <property type="component" value="Unassembled WGS sequence"/>
</dbReference>
<dbReference type="EMBL" id="JAAEDI010000015">
    <property type="protein sequence ID" value="MBR0650947.1"/>
    <property type="molecule type" value="Genomic_DNA"/>
</dbReference>
<keyword evidence="4" id="KW-1185">Reference proteome</keyword>
<evidence type="ECO:0000256" key="1">
    <source>
        <dbReference type="SAM" id="MobiDB-lite"/>
    </source>
</evidence>
<feature type="chain" id="PRO_5047094272" evidence="2">
    <location>
        <begin position="21"/>
        <end position="114"/>
    </location>
</feature>
<feature type="compositionally biased region" description="Low complexity" evidence="1">
    <location>
        <begin position="105"/>
        <end position="114"/>
    </location>
</feature>
<evidence type="ECO:0000313" key="3">
    <source>
        <dbReference type="EMBL" id="MBR0650947.1"/>
    </source>
</evidence>
<evidence type="ECO:0000256" key="2">
    <source>
        <dbReference type="SAM" id="SignalP"/>
    </source>
</evidence>
<accession>A0ABS5EIU1</accession>
<sequence length="114" mass="10681">MSRILAMIALLSGASAPALAQTGSLVVPPGSTVVIGPRSQPAPRPHLAPARPQQQRMVVVSPQGETLSGPAGWVAAGMAAAALAAVLFAGGSGGGGGGSSGGSATGSASGTVGR</sequence>
<reference evidence="4" key="1">
    <citation type="journal article" date="2021" name="Syst. Appl. Microbiol.">
        <title>Roseomonas hellenica sp. nov., isolated from roots of wild-growing Alkanna tinctoria.</title>
        <authorList>
            <person name="Rat A."/>
            <person name="Naranjo H.D."/>
            <person name="Lebbe L."/>
            <person name="Cnockaert M."/>
            <person name="Krigas N."/>
            <person name="Grigoriadou K."/>
            <person name="Maloupa E."/>
            <person name="Willems A."/>
        </authorList>
    </citation>
    <scope>NUCLEOTIDE SEQUENCE [LARGE SCALE GENOMIC DNA]</scope>
    <source>
        <strain evidence="4">LMG 31159</strain>
    </source>
</reference>
<dbReference type="RefSeq" id="WP_211869620.1">
    <property type="nucleotide sequence ID" value="NZ_JAAEDI010000015.1"/>
</dbReference>
<proteinExistence type="predicted"/>
<feature type="compositionally biased region" description="Gly residues" evidence="1">
    <location>
        <begin position="94"/>
        <end position="104"/>
    </location>
</feature>
<keyword evidence="2" id="KW-0732">Signal</keyword>
<comment type="caution">
    <text evidence="3">The sequence shown here is derived from an EMBL/GenBank/DDBJ whole genome shotgun (WGS) entry which is preliminary data.</text>
</comment>
<evidence type="ECO:0000313" key="4">
    <source>
        <dbReference type="Proteomes" id="UP000698752"/>
    </source>
</evidence>
<feature type="signal peptide" evidence="2">
    <location>
        <begin position="1"/>
        <end position="20"/>
    </location>
</feature>
<protein>
    <submittedName>
        <fullName evidence="3">Uncharacterized protein</fullName>
    </submittedName>
</protein>